<comment type="cofactor">
    <cofactor evidence="6">
        <name>[2Fe-2S] cluster</name>
        <dbReference type="ChEBI" id="CHEBI:190135"/>
    </cofactor>
</comment>
<organism evidence="12 17">
    <name type="scientific">Wallemia mellicola</name>
    <dbReference type="NCBI Taxonomy" id="1708541"/>
    <lineage>
        <taxon>Eukaryota</taxon>
        <taxon>Fungi</taxon>
        <taxon>Dikarya</taxon>
        <taxon>Basidiomycota</taxon>
        <taxon>Wallemiomycotina</taxon>
        <taxon>Wallemiomycetes</taxon>
        <taxon>Wallemiales</taxon>
        <taxon>Wallemiaceae</taxon>
        <taxon>Wallemia</taxon>
    </lineage>
</organism>
<dbReference type="InterPro" id="IPR012675">
    <property type="entry name" value="Beta-grasp_dom_sf"/>
</dbReference>
<evidence type="ECO:0000256" key="4">
    <source>
        <dbReference type="ARBA" id="ARBA00023004"/>
    </source>
</evidence>
<dbReference type="Pfam" id="PF00111">
    <property type="entry name" value="Fer2"/>
    <property type="match status" value="1"/>
</dbReference>
<protein>
    <recommendedName>
        <fullName evidence="7">2Fe-2S ferredoxin-type domain-containing protein</fullName>
    </recommendedName>
</protein>
<dbReference type="PROSITE" id="PS00814">
    <property type="entry name" value="ADX"/>
    <property type="match status" value="1"/>
</dbReference>
<dbReference type="SUPFAM" id="SSF54292">
    <property type="entry name" value="2Fe-2S ferredoxin-like"/>
    <property type="match status" value="1"/>
</dbReference>
<reference evidence="13 14" key="1">
    <citation type="submission" date="2019-03" db="EMBL/GenBank/DDBJ databases">
        <title>Sequencing 25 genomes of Wallemia mellicola.</title>
        <authorList>
            <person name="Gostincar C."/>
        </authorList>
    </citation>
    <scope>NUCLEOTIDE SEQUENCE [LARGE SCALE GENOMIC DNA]</scope>
    <source>
        <strain evidence="9 14">EXF-1262</strain>
        <strain evidence="11 15">EXF-1274</strain>
        <strain evidence="8 16">EXF-6152</strain>
        <strain evidence="12 17">EXF-757</strain>
        <strain evidence="10 13">EXF-8738</strain>
    </source>
</reference>
<proteinExistence type="inferred from homology"/>
<evidence type="ECO:0000313" key="10">
    <source>
        <dbReference type="EMBL" id="TIC28021.1"/>
    </source>
</evidence>
<keyword evidence="5" id="KW-0411">Iron-sulfur</keyword>
<comment type="similarity">
    <text evidence="1">Belongs to the adrenodoxin/putidaredoxin family.</text>
</comment>
<dbReference type="Gene3D" id="3.10.20.30">
    <property type="match status" value="1"/>
</dbReference>
<name>A0A4T0U6B1_9BASI</name>
<keyword evidence="4" id="KW-0408">Iron</keyword>
<dbReference type="EMBL" id="SPRX01000047">
    <property type="protein sequence ID" value="TIC63465.1"/>
    <property type="molecule type" value="Genomic_DNA"/>
</dbReference>
<dbReference type="GO" id="GO:0051537">
    <property type="term" value="F:2 iron, 2 sulfur cluster binding"/>
    <property type="evidence" value="ECO:0007669"/>
    <property type="project" value="UniProtKB-KW"/>
</dbReference>
<evidence type="ECO:0000256" key="1">
    <source>
        <dbReference type="ARBA" id="ARBA00010914"/>
    </source>
</evidence>
<dbReference type="PRINTS" id="PR00355">
    <property type="entry name" value="ADRENODOXIN"/>
</dbReference>
<evidence type="ECO:0000313" key="8">
    <source>
        <dbReference type="EMBL" id="TIB76993.1"/>
    </source>
</evidence>
<keyword evidence="3" id="KW-0479">Metal-binding</keyword>
<dbReference type="Proteomes" id="UP000305647">
    <property type="component" value="Unassembled WGS sequence"/>
</dbReference>
<dbReference type="GO" id="GO:0140647">
    <property type="term" value="P:P450-containing electron transport chain"/>
    <property type="evidence" value="ECO:0007669"/>
    <property type="project" value="InterPro"/>
</dbReference>
<dbReference type="InterPro" id="IPR001041">
    <property type="entry name" value="2Fe-2S_ferredoxin-type"/>
</dbReference>
<dbReference type="Proteomes" id="UP000309601">
    <property type="component" value="Unassembled WGS sequence"/>
</dbReference>
<evidence type="ECO:0000256" key="5">
    <source>
        <dbReference type="ARBA" id="ARBA00023014"/>
    </source>
</evidence>
<dbReference type="GO" id="GO:0046872">
    <property type="term" value="F:metal ion binding"/>
    <property type="evidence" value="ECO:0007669"/>
    <property type="project" value="UniProtKB-KW"/>
</dbReference>
<dbReference type="EMBL" id="SPRC01000039">
    <property type="protein sequence ID" value="TIB76993.1"/>
    <property type="molecule type" value="Genomic_DNA"/>
</dbReference>
<evidence type="ECO:0000313" key="15">
    <source>
        <dbReference type="Proteomes" id="UP000309601"/>
    </source>
</evidence>
<dbReference type="AlphaFoldDB" id="A0A4T0U6B1"/>
<evidence type="ECO:0000256" key="3">
    <source>
        <dbReference type="ARBA" id="ARBA00022723"/>
    </source>
</evidence>
<accession>A0A4T0U6B1</accession>
<dbReference type="EMBL" id="SPRH01000041">
    <property type="protein sequence ID" value="TIB98111.1"/>
    <property type="molecule type" value="Genomic_DNA"/>
</dbReference>
<evidence type="ECO:0000313" key="11">
    <source>
        <dbReference type="EMBL" id="TIC62418.1"/>
    </source>
</evidence>
<evidence type="ECO:0000313" key="14">
    <source>
        <dbReference type="Proteomes" id="UP000307169"/>
    </source>
</evidence>
<dbReference type="Proteomes" id="UP000310685">
    <property type="component" value="Unassembled WGS sequence"/>
</dbReference>
<sequence length="165" mass="18654">MIRNCLKLSKSVGSRIAPPLRPSMQWQRPFTSSFPKFHGDIVRPKKGTGIKVHFVDSKKNPIKTIETNEGDDLLHLAHEWDVDLEGACEASCACSTCHVILEPEVFDQLEEPSDDENDMLDLAFGLTDTLSSTCAKNYGWYGRSATVSDKEYVRRWAERNHISIK</sequence>
<dbReference type="Proteomes" id="UP000310708">
    <property type="component" value="Unassembled WGS sequence"/>
</dbReference>
<feature type="domain" description="2Fe-2S ferredoxin-type" evidence="7">
    <location>
        <begin position="63"/>
        <end position="125"/>
    </location>
</feature>
<evidence type="ECO:0000313" key="17">
    <source>
        <dbReference type="Proteomes" id="UP000310708"/>
    </source>
</evidence>
<evidence type="ECO:0000256" key="6">
    <source>
        <dbReference type="ARBA" id="ARBA00034078"/>
    </source>
</evidence>
<evidence type="ECO:0000256" key="2">
    <source>
        <dbReference type="ARBA" id="ARBA00022714"/>
    </source>
</evidence>
<comment type="caution">
    <text evidence="12">The sequence shown here is derived from an EMBL/GenBank/DDBJ whole genome shotgun (WGS) entry which is preliminary data.</text>
</comment>
<dbReference type="PANTHER" id="PTHR23426">
    <property type="entry name" value="FERREDOXIN/ADRENODOXIN"/>
    <property type="match status" value="1"/>
</dbReference>
<gene>
    <name evidence="12" type="ORF">E3Q01_03332</name>
    <name evidence="11" type="ORF">E3Q02_03517</name>
    <name evidence="10" type="ORF">E3Q10_03411</name>
    <name evidence="9" type="ORF">E3Q17_03138</name>
    <name evidence="8" type="ORF">E3Q22_03274</name>
</gene>
<dbReference type="GO" id="GO:0005739">
    <property type="term" value="C:mitochondrion"/>
    <property type="evidence" value="ECO:0007669"/>
    <property type="project" value="TreeGrafter"/>
</dbReference>
<evidence type="ECO:0000313" key="9">
    <source>
        <dbReference type="EMBL" id="TIB98111.1"/>
    </source>
</evidence>
<dbReference type="GO" id="GO:0009055">
    <property type="term" value="F:electron transfer activity"/>
    <property type="evidence" value="ECO:0007669"/>
    <property type="project" value="TreeGrafter"/>
</dbReference>
<dbReference type="EMBL" id="SPRW01000047">
    <property type="protein sequence ID" value="TIC62418.1"/>
    <property type="molecule type" value="Genomic_DNA"/>
</dbReference>
<dbReference type="Proteomes" id="UP000307169">
    <property type="component" value="Unassembled WGS sequence"/>
</dbReference>
<dbReference type="InterPro" id="IPR001055">
    <property type="entry name" value="Adrenodoxin-like"/>
</dbReference>
<dbReference type="InterPro" id="IPR036010">
    <property type="entry name" value="2Fe-2S_ferredoxin-like_sf"/>
</dbReference>
<dbReference type="PANTHER" id="PTHR23426:SF65">
    <property type="entry name" value="FERREDOXIN-2, MITOCHONDRIAL"/>
    <property type="match status" value="1"/>
</dbReference>
<evidence type="ECO:0000313" key="12">
    <source>
        <dbReference type="EMBL" id="TIC63465.1"/>
    </source>
</evidence>
<dbReference type="InterPro" id="IPR018298">
    <property type="entry name" value="Adrenodoxin_Fe-S_BS"/>
</dbReference>
<dbReference type="CDD" id="cd00207">
    <property type="entry name" value="fer2"/>
    <property type="match status" value="1"/>
</dbReference>
<keyword evidence="2" id="KW-0001">2Fe-2S</keyword>
<dbReference type="EMBL" id="SPRO01000046">
    <property type="protein sequence ID" value="TIC28021.1"/>
    <property type="molecule type" value="Genomic_DNA"/>
</dbReference>
<evidence type="ECO:0000313" key="13">
    <source>
        <dbReference type="Proteomes" id="UP000305647"/>
    </source>
</evidence>
<evidence type="ECO:0000259" key="7">
    <source>
        <dbReference type="Pfam" id="PF00111"/>
    </source>
</evidence>
<evidence type="ECO:0000313" key="16">
    <source>
        <dbReference type="Proteomes" id="UP000310685"/>
    </source>
</evidence>